<dbReference type="PROSITE" id="PS50106">
    <property type="entry name" value="PDZ"/>
    <property type="match status" value="4"/>
</dbReference>
<feature type="region of interest" description="Disordered" evidence="14">
    <location>
        <begin position="1007"/>
        <end position="1086"/>
    </location>
</feature>
<feature type="compositionally biased region" description="Polar residues" evidence="14">
    <location>
        <begin position="1067"/>
        <end position="1086"/>
    </location>
</feature>
<evidence type="ECO:0000256" key="14">
    <source>
        <dbReference type="SAM" id="MobiDB-lite"/>
    </source>
</evidence>
<dbReference type="GO" id="GO:0005634">
    <property type="term" value="C:nucleus"/>
    <property type="evidence" value="ECO:0007669"/>
    <property type="project" value="UniProtKB-SubCell"/>
</dbReference>
<keyword evidence="12" id="KW-0539">Nucleus</keyword>
<evidence type="ECO:0000256" key="10">
    <source>
        <dbReference type="ARBA" id="ARBA00023015"/>
    </source>
</evidence>
<evidence type="ECO:0000256" key="2">
    <source>
        <dbReference type="ARBA" id="ARBA00004496"/>
    </source>
</evidence>
<organism evidence="16 17">
    <name type="scientific">Leptobrachium leishanense</name>
    <name type="common">Leishan spiny toad</name>
    <dbReference type="NCBI Taxonomy" id="445787"/>
    <lineage>
        <taxon>Eukaryota</taxon>
        <taxon>Metazoa</taxon>
        <taxon>Chordata</taxon>
        <taxon>Craniata</taxon>
        <taxon>Vertebrata</taxon>
        <taxon>Euteleostomi</taxon>
        <taxon>Amphibia</taxon>
        <taxon>Batrachia</taxon>
        <taxon>Anura</taxon>
        <taxon>Pelobatoidea</taxon>
        <taxon>Megophryidae</taxon>
        <taxon>Leptobrachium</taxon>
    </lineage>
</organism>
<evidence type="ECO:0000256" key="12">
    <source>
        <dbReference type="ARBA" id="ARBA00023242"/>
    </source>
</evidence>
<keyword evidence="6" id="KW-0145">Chemotaxis</keyword>
<dbReference type="GeneTree" id="ENSGT00940000156178"/>
<keyword evidence="9" id="KW-0677">Repeat</keyword>
<comment type="subcellular location">
    <subcellularLocation>
        <location evidence="2">Cytoplasm</location>
    </subcellularLocation>
    <subcellularLocation>
        <location evidence="1">Nucleus</location>
    </subcellularLocation>
    <subcellularLocation>
        <location evidence="3">Secreted</location>
    </subcellularLocation>
</comment>
<evidence type="ECO:0000256" key="4">
    <source>
        <dbReference type="ARBA" id="ARBA00013973"/>
    </source>
</evidence>
<name>A0A8C5PLZ0_9ANUR</name>
<protein>
    <recommendedName>
        <fullName evidence="4">Pro-interleukin-16</fullName>
    </recommendedName>
</protein>
<evidence type="ECO:0000256" key="11">
    <source>
        <dbReference type="ARBA" id="ARBA00023163"/>
    </source>
</evidence>
<evidence type="ECO:0000313" key="16">
    <source>
        <dbReference type="Ensembl" id="ENSLLEP00000024703.1"/>
    </source>
</evidence>
<dbReference type="Pfam" id="PF00595">
    <property type="entry name" value="PDZ"/>
    <property type="match status" value="4"/>
</dbReference>
<feature type="region of interest" description="Disordered" evidence="14">
    <location>
        <begin position="709"/>
        <end position="780"/>
    </location>
</feature>
<sequence>MPIKHDHERGSIFTSSLRMDRQNSTGKKTKKTKNFRSISKSLMLCNTKNSDDGSSLEEKYTEITEIQQSSIHKTEPLAAGLSQVPKTVPDPMIRKIILSKSASSDRTTSKPSSKELPLDPFVENHCLFQMKAPGVRARSNSTSVNPYWIGEIDSPATKKPALYSERRSANLCNNRKSLSQQLECPTVGMQGVSRSSRSLSSAHLTNIRSPSQASVISNIILMKGQGMGLGFSIVGGTDSVYGPVGIYVKTIFPGGAAAADGRLQEGDEILELNGESMSGLTHNDALQKFKQVKKGVLTLTVRTGLGSPDVKPCHFTSQMFLSKSSSTCAVRDHCALQSESSAFLLGSHNPNDRLLMEVSLHKELGVGLGIGLCNVPQCGEVSGVFVHTLSPGSMAHMDGRLRGGDEIVEINENPVSNKSLNEVYSLLSHCRPGPVTILISRHPDPQISEQQLMQAVAQAVEKEHAQCNLEGDKTVAFCCHGKYHCESCLEKHTACLCYSRREQKNMLRSSSDSNYNARSLYGNTDPYQLHETATKGHSMDVPIRTEPSLLHYSSPMKRENNSPIGNETLTFTQGLYKKTSRHSGEIIVKKLRTSKPTPPPRKYFKEDTKENEAGNLQLKGNQCITTNSSLDRSSSTSETSLTATAEQEKPLHAGNPIISQHRPLLRRQAHVDYSFDPSVEDPWVRISDCIKNLFSPILNEDRSLMDLEGNISTGDHDQAHSPVEQGTLSECEDASSRMCRPEETSSLEKGPPVAPKPTWFRQSLKGSKNPDRKSFDSSYLKKHTDLSNSYMSSSTSKRMSIKQKINSFETFSTPQSTGKGNDKPSTKSQVQEEKNRQINDVERVTVCFNKINVSTVENQVKDVTTLHHQVKDVTTPPHHQVMNVTAPDHQVKEVIAPHHKVNNVTTPQTDVPIIPEISDPIISYSAPKTCMLSTRRSSSTSNDPQYYSSSIELTEPVPYKVPSQRSRSYPLTKSSSLDATTIIDNCSKIYFISNQVSSALMKSLQCFPPQSPQSQGNDPWQQDTTTADESQGSLSTESPHLDSGFSVNLSELRGYGAGHPEKKEDNASQQSLSPLSATTSTGHSGQSVISLLPQEELARFIEEVKELDEETLKQFDDIHVVVLHKEEGTGLGFSLAGGHDLENKAVSVHRVFPNGLTAQEGTIQKGDKVLSINGKSLKGVTHNDALGILRQARHPKQTVIVIKKEKDRVQSLDLLEFSAVTDEHMASDSYNSDEVLTVILEKSLAGLGFSLDGGKGSVHGDKPIVINRIFKGVSEKNNAVQSGDELLQLGNISLQGLTRFEAWTAIKTLPNGPVQAVIRRHDNDCSTTQ</sequence>
<dbReference type="SMART" id="SM00228">
    <property type="entry name" value="PDZ"/>
    <property type="match status" value="4"/>
</dbReference>
<keyword evidence="8" id="KW-0964">Secreted</keyword>
<comment type="function">
    <text evidence="13">Interleukin-16 stimulates a migratory response in CD4+ lymphocytes, monocytes, and eosinophils. Primes CD4+ T-cells for IL-2 and IL-15 responsiveness. Also induces T-lymphocyte expression of interleukin 2 receptor. Ligand for CD4.</text>
</comment>
<dbReference type="InterPro" id="IPR055287">
    <property type="entry name" value="IL-16-like"/>
</dbReference>
<accession>A0A8C5PLZ0</accession>
<feature type="domain" description="PDZ" evidence="15">
    <location>
        <begin position="1237"/>
        <end position="1321"/>
    </location>
</feature>
<keyword evidence="17" id="KW-1185">Reference proteome</keyword>
<evidence type="ECO:0000259" key="15">
    <source>
        <dbReference type="PROSITE" id="PS50106"/>
    </source>
</evidence>
<feature type="region of interest" description="Disordered" evidence="14">
    <location>
        <begin position="808"/>
        <end position="837"/>
    </location>
</feature>
<dbReference type="PANTHER" id="PTHR48484:SF2">
    <property type="entry name" value="PRO-INTERLEUKIN-16"/>
    <property type="match status" value="1"/>
</dbReference>
<feature type="region of interest" description="Disordered" evidence="14">
    <location>
        <begin position="593"/>
        <end position="655"/>
    </location>
</feature>
<dbReference type="GO" id="GO:0005737">
    <property type="term" value="C:cytoplasm"/>
    <property type="evidence" value="ECO:0007669"/>
    <property type="project" value="UniProtKB-SubCell"/>
</dbReference>
<dbReference type="InterPro" id="IPR036034">
    <property type="entry name" value="PDZ_sf"/>
</dbReference>
<feature type="region of interest" description="Disordered" evidence="14">
    <location>
        <begin position="1"/>
        <end position="33"/>
    </location>
</feature>
<keyword evidence="5" id="KW-0963">Cytoplasm</keyword>
<proteinExistence type="predicted"/>
<feature type="compositionally biased region" description="Polar residues" evidence="14">
    <location>
        <begin position="808"/>
        <end position="819"/>
    </location>
</feature>
<dbReference type="Ensembl" id="ENSLLET00000025649.1">
    <property type="protein sequence ID" value="ENSLLEP00000024703.1"/>
    <property type="gene ID" value="ENSLLEG00000015710.1"/>
</dbReference>
<dbReference type="PANTHER" id="PTHR48484">
    <property type="entry name" value="PRO-INTERLEUKIN-16"/>
    <property type="match status" value="1"/>
</dbReference>
<evidence type="ECO:0000256" key="5">
    <source>
        <dbReference type="ARBA" id="ARBA00022490"/>
    </source>
</evidence>
<dbReference type="FunFam" id="2.30.42.10:FF:000122">
    <property type="entry name" value="Pro-interleukin-16"/>
    <property type="match status" value="1"/>
</dbReference>
<evidence type="ECO:0000256" key="6">
    <source>
        <dbReference type="ARBA" id="ARBA00022500"/>
    </source>
</evidence>
<feature type="compositionally biased region" description="Basic and acidic residues" evidence="14">
    <location>
        <begin position="820"/>
        <end position="837"/>
    </location>
</feature>
<dbReference type="GO" id="GO:0050930">
    <property type="term" value="P:induction of positive chemotaxis"/>
    <property type="evidence" value="ECO:0007669"/>
    <property type="project" value="InterPro"/>
</dbReference>
<keyword evidence="10" id="KW-0805">Transcription regulation</keyword>
<feature type="compositionally biased region" description="Polar residues" evidence="14">
    <location>
        <begin position="12"/>
        <end position="26"/>
    </location>
</feature>
<evidence type="ECO:0000256" key="3">
    <source>
        <dbReference type="ARBA" id="ARBA00004613"/>
    </source>
</evidence>
<reference evidence="16" key="1">
    <citation type="submission" date="2025-08" db="UniProtKB">
        <authorList>
            <consortium name="Ensembl"/>
        </authorList>
    </citation>
    <scope>IDENTIFICATION</scope>
</reference>
<feature type="compositionally biased region" description="Basic and acidic residues" evidence="14">
    <location>
        <begin position="1"/>
        <end position="10"/>
    </location>
</feature>
<dbReference type="Proteomes" id="UP000694569">
    <property type="component" value="Unplaced"/>
</dbReference>
<feature type="domain" description="PDZ" evidence="15">
    <location>
        <begin position="1120"/>
        <end position="1192"/>
    </location>
</feature>
<dbReference type="FunFam" id="2.30.42.10:FF:000127">
    <property type="entry name" value="Pro-interleukin-16"/>
    <property type="match status" value="1"/>
</dbReference>
<dbReference type="InterPro" id="IPR001478">
    <property type="entry name" value="PDZ"/>
</dbReference>
<dbReference type="Gene3D" id="2.30.42.10">
    <property type="match status" value="4"/>
</dbReference>
<reference evidence="16" key="2">
    <citation type="submission" date="2025-09" db="UniProtKB">
        <authorList>
            <consortium name="Ensembl"/>
        </authorList>
    </citation>
    <scope>IDENTIFICATION</scope>
</reference>
<dbReference type="FunFam" id="2.30.42.10:FF:000147">
    <property type="entry name" value="Pro-interleukin-16"/>
    <property type="match status" value="1"/>
</dbReference>
<evidence type="ECO:0000256" key="13">
    <source>
        <dbReference type="ARBA" id="ARBA00024706"/>
    </source>
</evidence>
<dbReference type="GO" id="GO:0005615">
    <property type="term" value="C:extracellular space"/>
    <property type="evidence" value="ECO:0007669"/>
    <property type="project" value="UniProtKB-KW"/>
</dbReference>
<dbReference type="CDD" id="cd06759">
    <property type="entry name" value="PDZ3_PDZD2-PDZ1_hPro-IL-16-like"/>
    <property type="match status" value="1"/>
</dbReference>
<dbReference type="GO" id="GO:0042609">
    <property type="term" value="F:CD4 receptor binding"/>
    <property type="evidence" value="ECO:0007669"/>
    <property type="project" value="TreeGrafter"/>
</dbReference>
<keyword evidence="11" id="KW-0804">Transcription</keyword>
<evidence type="ECO:0000256" key="9">
    <source>
        <dbReference type="ARBA" id="ARBA00022737"/>
    </source>
</evidence>
<evidence type="ECO:0000256" key="7">
    <source>
        <dbReference type="ARBA" id="ARBA00022514"/>
    </source>
</evidence>
<evidence type="ECO:0000256" key="1">
    <source>
        <dbReference type="ARBA" id="ARBA00004123"/>
    </source>
</evidence>
<dbReference type="CDD" id="cd06762">
    <property type="entry name" value="PDZ6_PDZD2-PDZ3_hPro-IL-16-like"/>
    <property type="match status" value="1"/>
</dbReference>
<dbReference type="CDD" id="cd06760">
    <property type="entry name" value="PDZ4_PDZD2-PDZ2_hPro-IL-16-like"/>
    <property type="match status" value="1"/>
</dbReference>
<dbReference type="OrthoDB" id="42382at2759"/>
<dbReference type="GO" id="GO:0030595">
    <property type="term" value="P:leukocyte chemotaxis"/>
    <property type="evidence" value="ECO:0007669"/>
    <property type="project" value="TreeGrafter"/>
</dbReference>
<evidence type="ECO:0000256" key="8">
    <source>
        <dbReference type="ARBA" id="ARBA00022525"/>
    </source>
</evidence>
<feature type="domain" description="PDZ" evidence="15">
    <location>
        <begin position="218"/>
        <end position="304"/>
    </location>
</feature>
<dbReference type="CDD" id="cd06763">
    <property type="entry name" value="PDZ7_PDZD2-PDZ4_hPro-IL-16-like"/>
    <property type="match status" value="1"/>
</dbReference>
<feature type="compositionally biased region" description="Low complexity" evidence="14">
    <location>
        <begin position="625"/>
        <end position="645"/>
    </location>
</feature>
<feature type="compositionally biased region" description="Polar residues" evidence="14">
    <location>
        <begin position="1012"/>
        <end position="1038"/>
    </location>
</feature>
<feature type="compositionally biased region" description="Basic and acidic residues" evidence="14">
    <location>
        <begin position="603"/>
        <end position="612"/>
    </location>
</feature>
<dbReference type="GO" id="GO:0005125">
    <property type="term" value="F:cytokine activity"/>
    <property type="evidence" value="ECO:0007669"/>
    <property type="project" value="UniProtKB-KW"/>
</dbReference>
<feature type="domain" description="PDZ" evidence="15">
    <location>
        <begin position="357"/>
        <end position="427"/>
    </location>
</feature>
<evidence type="ECO:0000313" key="17">
    <source>
        <dbReference type="Proteomes" id="UP000694569"/>
    </source>
</evidence>
<dbReference type="SUPFAM" id="SSF50156">
    <property type="entry name" value="PDZ domain-like"/>
    <property type="match status" value="4"/>
</dbReference>
<keyword evidence="7" id="KW-0202">Cytokine</keyword>
<gene>
    <name evidence="16" type="primary">IL16</name>
</gene>